<feature type="chain" id="PRO_5018141546" evidence="3">
    <location>
        <begin position="21"/>
        <end position="333"/>
    </location>
</feature>
<evidence type="ECO:0000256" key="1">
    <source>
        <dbReference type="PROSITE-ProRule" id="PRU00473"/>
    </source>
</evidence>
<dbReference type="Pfam" id="PF00691">
    <property type="entry name" value="OmpA"/>
    <property type="match status" value="1"/>
</dbReference>
<gene>
    <name evidence="5" type="ORF">EDC57_1224</name>
</gene>
<feature type="compositionally biased region" description="Basic and acidic residues" evidence="2">
    <location>
        <begin position="81"/>
        <end position="92"/>
    </location>
</feature>
<dbReference type="InterPro" id="IPR036737">
    <property type="entry name" value="OmpA-like_sf"/>
</dbReference>
<keyword evidence="3" id="KW-0732">Signal</keyword>
<comment type="caution">
    <text evidence="5">The sequence shown here is derived from an EMBL/GenBank/DDBJ whole genome shotgun (WGS) entry which is preliminary data.</text>
</comment>
<dbReference type="CDD" id="cd07185">
    <property type="entry name" value="OmpA_C-like"/>
    <property type="match status" value="1"/>
</dbReference>
<evidence type="ECO:0000259" key="4">
    <source>
        <dbReference type="PROSITE" id="PS51123"/>
    </source>
</evidence>
<dbReference type="PANTHER" id="PTHR30329">
    <property type="entry name" value="STATOR ELEMENT OF FLAGELLAR MOTOR COMPLEX"/>
    <property type="match status" value="1"/>
</dbReference>
<reference evidence="5 6" key="1">
    <citation type="submission" date="2018-11" db="EMBL/GenBank/DDBJ databases">
        <title>Genomic Encyclopedia of Type Strains, Phase IV (KMG-IV): sequencing the most valuable type-strain genomes for metagenomic binning, comparative biology and taxonomic classification.</title>
        <authorList>
            <person name="Goeker M."/>
        </authorList>
    </citation>
    <scope>NUCLEOTIDE SEQUENCE [LARGE SCALE GENOMIC DNA]</scope>
    <source>
        <strain evidence="5 6">DSM 100275</strain>
    </source>
</reference>
<dbReference type="SUPFAM" id="SSF103088">
    <property type="entry name" value="OmpA-like"/>
    <property type="match status" value="1"/>
</dbReference>
<feature type="region of interest" description="Disordered" evidence="2">
    <location>
        <begin position="74"/>
        <end position="175"/>
    </location>
</feature>
<keyword evidence="1" id="KW-0472">Membrane</keyword>
<dbReference type="OrthoDB" id="9792021at2"/>
<organism evidence="5 6">
    <name type="scientific">Inmirania thermothiophila</name>
    <dbReference type="NCBI Taxonomy" id="1750597"/>
    <lineage>
        <taxon>Bacteria</taxon>
        <taxon>Pseudomonadati</taxon>
        <taxon>Pseudomonadota</taxon>
        <taxon>Gammaproteobacteria</taxon>
        <taxon>Chromatiales</taxon>
        <taxon>Ectothiorhodospiraceae</taxon>
        <taxon>Inmirania</taxon>
    </lineage>
</organism>
<dbReference type="PROSITE" id="PS51257">
    <property type="entry name" value="PROKAR_LIPOPROTEIN"/>
    <property type="match status" value="1"/>
</dbReference>
<sequence>MRAARPALVAALSLALGACATCDPNRGLKTGLVVGTLAGAATGTLVGASAAGYALAEGAAGAYLGRLRDRGAPPGRCGEGAAREPAGKEQARPSRPVEAPGVIRARPATPEEIRERLRRLREKAQEAAPAAGDDAAPPVPSGPQGVPAPPAPQGPAPEAPAEPASEAPGAGGGAVAMAESAAGSAVSASVEADAAAAAGPERTLRIRFQRDSAVLDSDSLAKLRRLAARLAQRPLLRVHITGYASGDGPGDGPEDYNHKLSHRRAEAVARVLEAAGVPRRRMILRGLGEGAPLAPEDSEAGRARNRRVEVTILEGGGVREAERRAAGVGAADG</sequence>
<protein>
    <submittedName>
        <fullName evidence="5">Outer membrane protein OmpA-like peptidoglycan-associated protein</fullName>
    </submittedName>
</protein>
<accession>A0A3N1Y431</accession>
<dbReference type="PANTHER" id="PTHR30329:SF21">
    <property type="entry name" value="LIPOPROTEIN YIAD-RELATED"/>
    <property type="match status" value="1"/>
</dbReference>
<dbReference type="AlphaFoldDB" id="A0A3N1Y431"/>
<evidence type="ECO:0000256" key="3">
    <source>
        <dbReference type="SAM" id="SignalP"/>
    </source>
</evidence>
<dbReference type="InterPro" id="IPR050330">
    <property type="entry name" value="Bact_OuterMem_StrucFunc"/>
</dbReference>
<dbReference type="RefSeq" id="WP_123401017.1">
    <property type="nucleotide sequence ID" value="NZ_RJVI01000002.1"/>
</dbReference>
<feature type="domain" description="OmpA-like" evidence="4">
    <location>
        <begin position="195"/>
        <end position="316"/>
    </location>
</feature>
<evidence type="ECO:0000313" key="6">
    <source>
        <dbReference type="Proteomes" id="UP000276634"/>
    </source>
</evidence>
<keyword evidence="6" id="KW-1185">Reference proteome</keyword>
<dbReference type="GO" id="GO:0016020">
    <property type="term" value="C:membrane"/>
    <property type="evidence" value="ECO:0007669"/>
    <property type="project" value="UniProtKB-UniRule"/>
</dbReference>
<feature type="compositionally biased region" description="Low complexity" evidence="2">
    <location>
        <begin position="127"/>
        <end position="136"/>
    </location>
</feature>
<dbReference type="Gene3D" id="3.30.1330.60">
    <property type="entry name" value="OmpA-like domain"/>
    <property type="match status" value="1"/>
</dbReference>
<evidence type="ECO:0000313" key="5">
    <source>
        <dbReference type="EMBL" id="ROR32037.1"/>
    </source>
</evidence>
<feature type="compositionally biased region" description="Pro residues" evidence="2">
    <location>
        <begin position="137"/>
        <end position="160"/>
    </location>
</feature>
<feature type="signal peptide" evidence="3">
    <location>
        <begin position="1"/>
        <end position="20"/>
    </location>
</feature>
<name>A0A3N1Y431_9GAMM</name>
<dbReference type="PROSITE" id="PS51123">
    <property type="entry name" value="OMPA_2"/>
    <property type="match status" value="1"/>
</dbReference>
<dbReference type="InterPro" id="IPR006665">
    <property type="entry name" value="OmpA-like"/>
</dbReference>
<evidence type="ECO:0000256" key="2">
    <source>
        <dbReference type="SAM" id="MobiDB-lite"/>
    </source>
</evidence>
<dbReference type="EMBL" id="RJVI01000002">
    <property type="protein sequence ID" value="ROR32037.1"/>
    <property type="molecule type" value="Genomic_DNA"/>
</dbReference>
<proteinExistence type="predicted"/>
<dbReference type="Proteomes" id="UP000276634">
    <property type="component" value="Unassembled WGS sequence"/>
</dbReference>